<dbReference type="Proteomes" id="UP000215590">
    <property type="component" value="Unassembled WGS sequence"/>
</dbReference>
<dbReference type="PROSITE" id="PS51257">
    <property type="entry name" value="PROKAR_LIPOPROTEIN"/>
    <property type="match status" value="1"/>
</dbReference>
<name>A0A256FY27_9HYPH</name>
<comment type="caution">
    <text evidence="1">The sequence shown here is derived from an EMBL/GenBank/DDBJ whole genome shotgun (WGS) entry which is preliminary data.</text>
</comment>
<sequence length="93" mass="10618">MKATVMKKNVLIVVGIAGLLAGCQTMTPEQRRAADEQTCRNYGFKQNSDALANCLMQLDLDRNADRRAWQIREDRYNMPTIVYQTTPVIIKNK</sequence>
<proteinExistence type="predicted"/>
<dbReference type="EMBL" id="NNRJ01000015">
    <property type="protein sequence ID" value="OYR19754.1"/>
    <property type="molecule type" value="Genomic_DNA"/>
</dbReference>
<protein>
    <submittedName>
        <fullName evidence="1">Putative lipoprotein</fullName>
    </submittedName>
</protein>
<accession>A0A256FY27</accession>
<evidence type="ECO:0000313" key="2">
    <source>
        <dbReference type="Proteomes" id="UP000215590"/>
    </source>
</evidence>
<keyword evidence="2" id="KW-1185">Reference proteome</keyword>
<dbReference type="AlphaFoldDB" id="A0A256FY27"/>
<gene>
    <name evidence="1" type="ORF">CEV31_1172</name>
</gene>
<keyword evidence="1" id="KW-0449">Lipoprotein</keyword>
<evidence type="ECO:0000313" key="1">
    <source>
        <dbReference type="EMBL" id="OYR19754.1"/>
    </source>
</evidence>
<reference evidence="1 2" key="1">
    <citation type="submission" date="2017-07" db="EMBL/GenBank/DDBJ databases">
        <title>Phylogenetic study on the rhizospheric bacterium Ochrobactrum sp. A44.</title>
        <authorList>
            <person name="Krzyzanowska D.M."/>
            <person name="Ossowicki A."/>
            <person name="Rajewska M."/>
            <person name="Maciag T."/>
            <person name="Kaczynski Z."/>
            <person name="Czerwicka M."/>
            <person name="Jafra S."/>
        </authorList>
    </citation>
    <scope>NUCLEOTIDE SEQUENCE [LARGE SCALE GENOMIC DNA]</scope>
    <source>
        <strain evidence="1 2">DSM 7216</strain>
    </source>
</reference>
<organism evidence="1 2">
    <name type="scientific">Brucella thiophenivorans</name>
    <dbReference type="NCBI Taxonomy" id="571255"/>
    <lineage>
        <taxon>Bacteria</taxon>
        <taxon>Pseudomonadati</taxon>
        <taxon>Pseudomonadota</taxon>
        <taxon>Alphaproteobacteria</taxon>
        <taxon>Hyphomicrobiales</taxon>
        <taxon>Brucellaceae</taxon>
        <taxon>Brucella/Ochrobactrum group</taxon>
        <taxon>Brucella</taxon>
    </lineage>
</organism>